<name>A0A3G2I4U0_BUCRM</name>
<reference evidence="6 7" key="1">
    <citation type="submission" date="2018-10" db="EMBL/GenBank/DDBJ databases">
        <title>Genome sequence of the corn leaf aphid (Rhopalosiphum maidis Fitch).</title>
        <authorList>
            <person name="Chen W."/>
            <person name="Shakir S."/>
            <person name="Bigham M."/>
            <person name="Fei Z."/>
            <person name="Jander G."/>
        </authorList>
    </citation>
    <scope>NUCLEOTIDE SEQUENCE [LARGE SCALE GENOMIC DNA]</scope>
    <source>
        <strain evidence="6 7">BTI</strain>
    </source>
</reference>
<evidence type="ECO:0000256" key="2">
    <source>
        <dbReference type="ARBA" id="ARBA00022692"/>
    </source>
</evidence>
<keyword evidence="4 5" id="KW-0472">Membrane</keyword>
<evidence type="ECO:0000256" key="3">
    <source>
        <dbReference type="ARBA" id="ARBA00022989"/>
    </source>
</evidence>
<dbReference type="Proteomes" id="UP000271533">
    <property type="component" value="Chromosome"/>
</dbReference>
<keyword evidence="2 5" id="KW-0812">Transmembrane</keyword>
<dbReference type="GO" id="GO:0005886">
    <property type="term" value="C:plasma membrane"/>
    <property type="evidence" value="ECO:0007669"/>
    <property type="project" value="TreeGrafter"/>
</dbReference>
<sequence length="969" mass="114042">MSLYQRYLSKSLTFIFSLFFLILFFLESSIGFKWFFNFTNYFFIGLKTEEISGNWRDFRLKKISFNILGSSINASSIHVVTDPISLFKFSTILKKVETKNLIISLNRTEKPILKNAFVKEKKLKNNFFFKHSLILKKIYSDKILLKIQKKNIFLFNIFSGLKLSNNTFTLFPTKINSIYIGSTIHDIKKISSKKSNFFIKKKFFFRKKINNFLSFFSNFRKFFVPININVMHLKCNKLKYFNKKIVDVYRIKISAKLKKNILRIKNIQIHSKYFTTKSEGQVFFRNDFSIFFMVKNKISTNIFNNKVMNVLFKGTINNKFTFNLRSTNLFKFRINGDVLLDNLNYPLDINVHFDRLLFPISTKLILSSKNFNLILKGKINNYSLLLKNIISISGMPSFFINVSAIGNLKNIVLKKIYCFPFFKNIKNKNVIKKKKEIEYNQYISKLMGKISILCNFNKQSNSIFLPNFHFQGNFLKKKVSILGSLYYQKSNGIKIPRINFLLGKNKGYISGSISKKVNIHSSINVNNLNYFFPNLKGVIKSTLDIYGFCSLPSFSSVILGEKINWKNIIYLNSIKILTNVNLKKNFSKKFFASFKKIHFSKFHIDFLNFKANWNNINQRFSLSLKNKKLSIKLVLNSHFNKKIGIWKGILKKIDIKTSWGSLIVKNKPLLFYNTKDNIDYNSIKKIKDINIFYSIINNIQTSLFKLIHQSSIKFKTDLFFNTKFKWNLGENISSLKFFLKGNNIKLEKKIKKRILIEKISSLNLYINFKKNNVMTKWIIKKSKNSLKINKMYGFLNIYDFLNKKKIDGKIFLSDFSCSFFNFLPNFFTKIQGKFSGNIKFSGSIYQPQILADIDFQNFNIQSDSIFKYMILFFYSFPKNIENIKINQGIIIKKGNILFTLNSIVQNNTVHFKWNISFNSNTIKIVLFPKIKLNFSTQLNLYYFLSKYNLVGHLKFSFFSFKINKKNFVF</sequence>
<dbReference type="RefSeq" id="WP_158360928.1">
    <property type="nucleotide sequence ID" value="NZ_CP032759.1"/>
</dbReference>
<dbReference type="OrthoDB" id="5555605at2"/>
<organism evidence="6 7">
    <name type="scientific">Buchnera aphidicola subsp. Rhopalosiphum maidis</name>
    <dbReference type="NCBI Taxonomy" id="118109"/>
    <lineage>
        <taxon>Bacteria</taxon>
        <taxon>Pseudomonadati</taxon>
        <taxon>Pseudomonadota</taxon>
        <taxon>Gammaproteobacteria</taxon>
        <taxon>Enterobacterales</taxon>
        <taxon>Erwiniaceae</taxon>
        <taxon>Buchnera</taxon>
    </lineage>
</organism>
<comment type="subcellular location">
    <subcellularLocation>
        <location evidence="1">Membrane</location>
        <topology evidence="1">Single-pass membrane protein</topology>
    </subcellularLocation>
</comment>
<dbReference type="PANTHER" id="PTHR36985">
    <property type="entry name" value="TRANSLOCATION AND ASSEMBLY MODULE SUBUNIT TAMB"/>
    <property type="match status" value="1"/>
</dbReference>
<evidence type="ECO:0000313" key="7">
    <source>
        <dbReference type="Proteomes" id="UP000271533"/>
    </source>
</evidence>
<dbReference type="PANTHER" id="PTHR36985:SF1">
    <property type="entry name" value="TRANSLOCATION AND ASSEMBLY MODULE SUBUNIT TAMB"/>
    <property type="match status" value="1"/>
</dbReference>
<dbReference type="GO" id="GO:0009306">
    <property type="term" value="P:protein secretion"/>
    <property type="evidence" value="ECO:0007669"/>
    <property type="project" value="TreeGrafter"/>
</dbReference>
<evidence type="ECO:0000256" key="4">
    <source>
        <dbReference type="ARBA" id="ARBA00023136"/>
    </source>
</evidence>
<feature type="transmembrane region" description="Helical" evidence="5">
    <location>
        <begin position="12"/>
        <end position="36"/>
    </location>
</feature>
<keyword evidence="3 5" id="KW-1133">Transmembrane helix</keyword>
<protein>
    <submittedName>
        <fullName evidence="6">Translocation/assembly module TamB</fullName>
    </submittedName>
</protein>
<evidence type="ECO:0000313" key="6">
    <source>
        <dbReference type="EMBL" id="AYN24422.1"/>
    </source>
</evidence>
<dbReference type="GO" id="GO:0097347">
    <property type="term" value="C:TAM protein secretion complex"/>
    <property type="evidence" value="ECO:0007669"/>
    <property type="project" value="TreeGrafter"/>
</dbReference>
<proteinExistence type="predicted"/>
<evidence type="ECO:0000256" key="5">
    <source>
        <dbReference type="SAM" id="Phobius"/>
    </source>
</evidence>
<dbReference type="AlphaFoldDB" id="A0A3G2I4U0"/>
<evidence type="ECO:0000256" key="1">
    <source>
        <dbReference type="ARBA" id="ARBA00004167"/>
    </source>
</evidence>
<accession>A0A3G2I4U0</accession>
<gene>
    <name evidence="6" type="ORF">D8S97_00230</name>
</gene>
<dbReference type="EMBL" id="CP032759">
    <property type="protein sequence ID" value="AYN24422.1"/>
    <property type="molecule type" value="Genomic_DNA"/>
</dbReference>